<dbReference type="SUPFAM" id="SSF51011">
    <property type="entry name" value="Glycosyl hydrolase domain"/>
    <property type="match status" value="1"/>
</dbReference>
<dbReference type="AlphaFoldDB" id="A0A2S5A4K3"/>
<dbReference type="PANTHER" id="PTHR43863:SF2">
    <property type="entry name" value="MALTASE-GLUCOAMYLASE"/>
    <property type="match status" value="1"/>
</dbReference>
<keyword evidence="2" id="KW-0326">Glycosidase</keyword>
<dbReference type="Pfam" id="PF13802">
    <property type="entry name" value="Gal_mutarotas_2"/>
    <property type="match status" value="1"/>
</dbReference>
<organism evidence="4 5">
    <name type="scientific">Solitalea longa</name>
    <dbReference type="NCBI Taxonomy" id="2079460"/>
    <lineage>
        <taxon>Bacteria</taxon>
        <taxon>Pseudomonadati</taxon>
        <taxon>Bacteroidota</taxon>
        <taxon>Sphingobacteriia</taxon>
        <taxon>Sphingobacteriales</taxon>
        <taxon>Sphingobacteriaceae</taxon>
        <taxon>Solitalea</taxon>
    </lineage>
</organism>
<proteinExistence type="inferred from homology"/>
<dbReference type="GO" id="GO:0030246">
    <property type="term" value="F:carbohydrate binding"/>
    <property type="evidence" value="ECO:0007669"/>
    <property type="project" value="InterPro"/>
</dbReference>
<dbReference type="RefSeq" id="WP_103788373.1">
    <property type="nucleotide sequence ID" value="NZ_PQVF01000004.1"/>
</dbReference>
<dbReference type="Gene3D" id="2.60.40.1180">
    <property type="entry name" value="Golgi alpha-mannosidase II"/>
    <property type="match status" value="2"/>
</dbReference>
<dbReference type="PROSITE" id="PS51820">
    <property type="entry name" value="PA14"/>
    <property type="match status" value="1"/>
</dbReference>
<protein>
    <submittedName>
        <fullName evidence="4">Alpha-xylosidase</fullName>
    </submittedName>
</protein>
<dbReference type="InterPro" id="IPR011013">
    <property type="entry name" value="Gal_mutarotase_sf_dom"/>
</dbReference>
<dbReference type="CDD" id="cd06591">
    <property type="entry name" value="GH31_xylosidase_XylS"/>
    <property type="match status" value="1"/>
</dbReference>
<evidence type="ECO:0000256" key="1">
    <source>
        <dbReference type="ARBA" id="ARBA00007806"/>
    </source>
</evidence>
<dbReference type="InterPro" id="IPR037524">
    <property type="entry name" value="PA14/GLEYA"/>
</dbReference>
<dbReference type="Proteomes" id="UP000236893">
    <property type="component" value="Unassembled WGS sequence"/>
</dbReference>
<keyword evidence="2" id="KW-0378">Hydrolase</keyword>
<dbReference type="OrthoDB" id="176168at2"/>
<dbReference type="InterPro" id="IPR017853">
    <property type="entry name" value="GH"/>
</dbReference>
<dbReference type="Gene3D" id="3.20.20.80">
    <property type="entry name" value="Glycosidases"/>
    <property type="match status" value="1"/>
</dbReference>
<dbReference type="InterPro" id="IPR051816">
    <property type="entry name" value="Glycosyl_Hydrolase_31"/>
</dbReference>
<sequence length="954" mass="108243">MSQRLLACFLVGSVISVCSLTEARAQNSNYQKLSNGVLVSVQKTSVLKPKVVKLEVINDKIIHVIASPQNELPTQKSLMAITQPAATANWSVVQSGDVITVKTAELNALVSATTGVVSFTDKNGKQILNEVAEGGKTFTPATYTGEATYQLRQAFESGADEAYYGLGQHQEDLMNYKNRHVDLYQYNTKVAIPFVVSNKNYGILWDNYSLTAVGDTRNFQPLSALKLYDDKGNVGWLTATYGSKSNAGSTKSIVRAESEIDYSFLKDQHKFPQGYNLADGLVQWTGSIESSYTGLHQFQVKYAGYMKIWVDGKLLADKWRQAWNPGSSLADVQMVKGKKYSIKIEWLPDGTESYLAVNWLSPVPEAEKNTFAFASEAGDAIDYYFISGKNADEVISGYRTITGKANILPKWAMGFWQSRERYKTQDEILNTVKEFRSRKIPIDGIVLDWSYWKQDDWGSHEFDASRFSNPAEMISTLHDKYHTRFMISVWPKFYEGVANYNYMNENGWLYKRNIADQRRDWIGKGYTSTFYDALNPDARKGFWNLLNKNLYSKGVDGWWMDAAEPDVHSNLDIPARQSVMTPTAIGSGVKYFNAFPFGNAMGIYEGQREVNPNDRVIILTRSAHAGQQRFSTIVWSGDIASRWEDFKTQIPAGINFSLSGIPYWSMDAGGFSVERRYEHAQGADLDEWRELNTRWYQFAAFVPVFRVHGQFPFREIYNIAPENHAAYKSMMYYNKLRYRLMPYIYSLAGQAYHNDYTIMRGLVMDFAADPAVNNIADEYMFGPSLLINPVYNYHAINRSVYLPKGSGWYNFYTGAYSNGGQTLTADAPYERIPVYVKEGSIIPFGPELQYTSEKPAEQLTLYVYTGSNGKFNLYEDEGSNYNYEKGAFSTISFKYNEQNRTLSIGERKGSFNGMLAKRTFKIVWMNKNKAKAFDLNQKADKTVTYEGKPILITQ</sequence>
<dbReference type="GO" id="GO:0005975">
    <property type="term" value="P:carbohydrate metabolic process"/>
    <property type="evidence" value="ECO:0007669"/>
    <property type="project" value="InterPro"/>
</dbReference>
<dbReference type="SUPFAM" id="SSF51445">
    <property type="entry name" value="(Trans)glycosidases"/>
    <property type="match status" value="1"/>
</dbReference>
<accession>A0A2S5A4K3</accession>
<dbReference type="SMART" id="SM00758">
    <property type="entry name" value="PA14"/>
    <property type="match status" value="1"/>
</dbReference>
<dbReference type="Pfam" id="PF17137">
    <property type="entry name" value="DUF5110"/>
    <property type="match status" value="1"/>
</dbReference>
<dbReference type="Gene3D" id="2.60.120.380">
    <property type="match status" value="1"/>
</dbReference>
<dbReference type="InterPro" id="IPR013780">
    <property type="entry name" value="Glyco_hydro_b"/>
</dbReference>
<reference evidence="4 5" key="1">
    <citation type="submission" date="2018-01" db="EMBL/GenBank/DDBJ databases">
        <authorList>
            <person name="Gaut B.S."/>
            <person name="Morton B.R."/>
            <person name="Clegg M.T."/>
            <person name="Duvall M.R."/>
        </authorList>
    </citation>
    <scope>NUCLEOTIDE SEQUENCE [LARGE SCALE GENOMIC DNA]</scope>
    <source>
        <strain evidence="4 5">HR-AV</strain>
    </source>
</reference>
<dbReference type="InterPro" id="IPR025887">
    <property type="entry name" value="Glyco_hydro_31_N_dom"/>
</dbReference>
<dbReference type="Pfam" id="PF01055">
    <property type="entry name" value="Glyco_hydro_31_2nd"/>
    <property type="match status" value="1"/>
</dbReference>
<keyword evidence="5" id="KW-1185">Reference proteome</keyword>
<evidence type="ECO:0000259" key="3">
    <source>
        <dbReference type="PROSITE" id="PS51820"/>
    </source>
</evidence>
<dbReference type="CDD" id="cd14752">
    <property type="entry name" value="GH31_N"/>
    <property type="match status" value="1"/>
</dbReference>
<dbReference type="Gene3D" id="2.60.40.1760">
    <property type="entry name" value="glycosyl hydrolase (family 31)"/>
    <property type="match status" value="1"/>
</dbReference>
<feature type="domain" description="PA14" evidence="3">
    <location>
        <begin position="231"/>
        <end position="375"/>
    </location>
</feature>
<dbReference type="Pfam" id="PF07691">
    <property type="entry name" value="PA14"/>
    <property type="match status" value="1"/>
</dbReference>
<dbReference type="EMBL" id="PQVF01000004">
    <property type="protein sequence ID" value="POY37466.1"/>
    <property type="molecule type" value="Genomic_DNA"/>
</dbReference>
<dbReference type="InterPro" id="IPR033403">
    <property type="entry name" value="DUF5110"/>
</dbReference>
<evidence type="ECO:0000256" key="2">
    <source>
        <dbReference type="RuleBase" id="RU361185"/>
    </source>
</evidence>
<evidence type="ECO:0000313" key="5">
    <source>
        <dbReference type="Proteomes" id="UP000236893"/>
    </source>
</evidence>
<dbReference type="SUPFAM" id="SSF56988">
    <property type="entry name" value="Anthrax protective antigen"/>
    <property type="match status" value="1"/>
</dbReference>
<dbReference type="InterPro" id="IPR011658">
    <property type="entry name" value="PA14_dom"/>
</dbReference>
<name>A0A2S5A4K3_9SPHI</name>
<gene>
    <name evidence="4" type="ORF">C3K47_06805</name>
</gene>
<comment type="caution">
    <text evidence="4">The sequence shown here is derived from an EMBL/GenBank/DDBJ whole genome shotgun (WGS) entry which is preliminary data.</text>
</comment>
<comment type="similarity">
    <text evidence="1 2">Belongs to the glycosyl hydrolase 31 family.</text>
</comment>
<dbReference type="InterPro" id="IPR000322">
    <property type="entry name" value="Glyco_hydro_31_TIM"/>
</dbReference>
<dbReference type="Pfam" id="PF21365">
    <property type="entry name" value="Glyco_hydro_31_3rd"/>
    <property type="match status" value="1"/>
</dbReference>
<dbReference type="PANTHER" id="PTHR43863">
    <property type="entry name" value="HYDROLASE, PUTATIVE (AFU_ORTHOLOGUE AFUA_1G03140)-RELATED"/>
    <property type="match status" value="1"/>
</dbReference>
<dbReference type="GO" id="GO:0004553">
    <property type="term" value="F:hydrolase activity, hydrolyzing O-glycosyl compounds"/>
    <property type="evidence" value="ECO:0007669"/>
    <property type="project" value="InterPro"/>
</dbReference>
<evidence type="ECO:0000313" key="4">
    <source>
        <dbReference type="EMBL" id="POY37466.1"/>
    </source>
</evidence>
<dbReference type="SUPFAM" id="SSF74650">
    <property type="entry name" value="Galactose mutarotase-like"/>
    <property type="match status" value="1"/>
</dbReference>
<dbReference type="InterPro" id="IPR048395">
    <property type="entry name" value="Glyco_hydro_31_C"/>
</dbReference>